<dbReference type="EMBL" id="CP119391">
    <property type="protein sequence ID" value="WNK21286.1"/>
    <property type="molecule type" value="Genomic_DNA"/>
</dbReference>
<organism evidence="3 4">
    <name type="scientific">Halomonas piscis</name>
    <dbReference type="NCBI Taxonomy" id="3031727"/>
    <lineage>
        <taxon>Bacteria</taxon>
        <taxon>Pseudomonadati</taxon>
        <taxon>Pseudomonadota</taxon>
        <taxon>Gammaproteobacteria</taxon>
        <taxon>Oceanospirillales</taxon>
        <taxon>Halomonadaceae</taxon>
        <taxon>Halomonas</taxon>
    </lineage>
</organism>
<proteinExistence type="predicted"/>
<reference evidence="3 4" key="1">
    <citation type="submission" date="2023-03" db="EMBL/GenBank/DDBJ databases">
        <title>Halomonas sp. nov., isolated from Korean tranditional fermented seafood 'Jeotgal'.</title>
        <authorList>
            <person name="Kim B."/>
            <person name="Shin N.-R."/>
        </authorList>
    </citation>
    <scope>NUCLEOTIDE SEQUENCE [LARGE SCALE GENOMIC DNA]</scope>
    <source>
        <strain evidence="3 4">SG2L-4</strain>
    </source>
</reference>
<accession>A0ABY9Z2C3</accession>
<dbReference type="PROSITE" id="PS51898">
    <property type="entry name" value="TYR_RECOMBINASE"/>
    <property type="match status" value="1"/>
</dbReference>
<evidence type="ECO:0000259" key="2">
    <source>
        <dbReference type="PROSITE" id="PS51898"/>
    </source>
</evidence>
<dbReference type="NCBIfam" id="NF040693">
    <property type="entry name" value="recomb_GmtY"/>
    <property type="match status" value="1"/>
</dbReference>
<evidence type="ECO:0000313" key="4">
    <source>
        <dbReference type="Proteomes" id="UP001301869"/>
    </source>
</evidence>
<name>A0ABY9Z2C3_9GAMM</name>
<protein>
    <submittedName>
        <fullName evidence="3">Gamma-mobile-trio recombinase GmtY</fullName>
    </submittedName>
</protein>
<keyword evidence="4" id="KW-1185">Reference proteome</keyword>
<dbReference type="Gene3D" id="1.10.443.10">
    <property type="entry name" value="Intergrase catalytic core"/>
    <property type="match status" value="1"/>
</dbReference>
<keyword evidence="1" id="KW-0233">DNA recombination</keyword>
<dbReference type="RefSeq" id="WP_311885311.1">
    <property type="nucleotide sequence ID" value="NZ_CP119391.1"/>
</dbReference>
<dbReference type="InterPro" id="IPR011010">
    <property type="entry name" value="DNA_brk_join_enz"/>
</dbReference>
<dbReference type="CDD" id="cd00397">
    <property type="entry name" value="DNA_BRE_C"/>
    <property type="match status" value="1"/>
</dbReference>
<sequence length="442" mass="51285">MPFAHKVQVRYVDVASGNVYLLPAVYTESGVIASHLRYLAWFSYKSESWKERSVFSLRLLISYINSLSGEIRAIDLLKSFTRSLVTGTIDYESCNDPMGLFWPPRSTFDVNNILFHITHYTDYLARQPEYEAARINPFVKATGYEERLNWCAYYNRNANVFLNHLKKRADAYLEVGRTRAVAGYRDPKIDNDRVVKFPDDMVDVLLQEGFSNSVGVNYKYQLMTMLMNYGGLRKSELFHLYVSDITVHPERRDEALVRVYHPEYGKSPLPDYKNRREYLLAETQYKPRNSYPLSERLHAGWKGALLTSRAGFFEVIFNPPSMAKTFLAVWVKYLKYQRVEPAASFHPFAFTKKNGGPETLKNFQRAHKRAVEKIGLVCKKEFGTTEHGHRHAYGYRARKFGLSRVEIQKSMHHRSPDSCLVYIKPTNEDIREIMRGVADEDA</sequence>
<evidence type="ECO:0000256" key="1">
    <source>
        <dbReference type="ARBA" id="ARBA00023172"/>
    </source>
</evidence>
<gene>
    <name evidence="3" type="primary">gmtY</name>
    <name evidence="3" type="ORF">P1P91_06330</name>
</gene>
<feature type="domain" description="Tyr recombinase" evidence="2">
    <location>
        <begin position="192"/>
        <end position="435"/>
    </location>
</feature>
<dbReference type="Proteomes" id="UP001301869">
    <property type="component" value="Chromosome"/>
</dbReference>
<dbReference type="SUPFAM" id="SSF56349">
    <property type="entry name" value="DNA breaking-rejoining enzymes"/>
    <property type="match status" value="1"/>
</dbReference>
<evidence type="ECO:0000313" key="3">
    <source>
        <dbReference type="EMBL" id="WNK21286.1"/>
    </source>
</evidence>
<dbReference type="InterPro" id="IPR013762">
    <property type="entry name" value="Integrase-like_cat_sf"/>
</dbReference>
<dbReference type="InterPro" id="IPR002104">
    <property type="entry name" value="Integrase_catalytic"/>
</dbReference>